<sequence length="311" mass="33455">MYSIVSSRGTEPDPETIAYRRAGSPTTSQTRSSGPWRRQMDRPDGCGGSGGRRERRGKNKSCRRCLKGDGTDGSNGGGRETDGSPVGKQKDVMLQWAGGMKKALMDGAMNHSFFCAGATSWPKSDRETPWSPTRRTEVVVGAAPCAPHGYAVSLADHRAVSFHWVGEARASRESALLPLIFGERFAVMIGGKARQAGTPASRLVAGAGPLDIRTELVVMTPMRRQMQQQTVDKCLLFPRNLWFGGSGRDMDKTERARDIDGAHHSRPKSQGSAPAAHREAGPCGCPGSQGQGCLCSFIRNDETSIEEAFSG</sequence>
<feature type="region of interest" description="Disordered" evidence="1">
    <location>
        <begin position="1"/>
        <end position="89"/>
    </location>
</feature>
<organism evidence="2 3">
    <name type="scientific">Apiosordaria backusii</name>
    <dbReference type="NCBI Taxonomy" id="314023"/>
    <lineage>
        <taxon>Eukaryota</taxon>
        <taxon>Fungi</taxon>
        <taxon>Dikarya</taxon>
        <taxon>Ascomycota</taxon>
        <taxon>Pezizomycotina</taxon>
        <taxon>Sordariomycetes</taxon>
        <taxon>Sordariomycetidae</taxon>
        <taxon>Sordariales</taxon>
        <taxon>Lasiosphaeriaceae</taxon>
        <taxon>Apiosordaria</taxon>
    </lineage>
</organism>
<name>A0AA40EN77_9PEZI</name>
<evidence type="ECO:0000256" key="1">
    <source>
        <dbReference type="SAM" id="MobiDB-lite"/>
    </source>
</evidence>
<feature type="compositionally biased region" description="Basic residues" evidence="1">
    <location>
        <begin position="53"/>
        <end position="65"/>
    </location>
</feature>
<dbReference type="Proteomes" id="UP001172159">
    <property type="component" value="Unassembled WGS sequence"/>
</dbReference>
<dbReference type="EMBL" id="JAUKTV010000003">
    <property type="protein sequence ID" value="KAK0742429.1"/>
    <property type="molecule type" value="Genomic_DNA"/>
</dbReference>
<comment type="caution">
    <text evidence="2">The sequence shown here is derived from an EMBL/GenBank/DDBJ whole genome shotgun (WGS) entry which is preliminary data.</text>
</comment>
<evidence type="ECO:0000313" key="3">
    <source>
        <dbReference type="Proteomes" id="UP001172159"/>
    </source>
</evidence>
<gene>
    <name evidence="2" type="ORF">B0T21DRAFT_391152</name>
</gene>
<feature type="region of interest" description="Disordered" evidence="1">
    <location>
        <begin position="259"/>
        <end position="282"/>
    </location>
</feature>
<keyword evidence="3" id="KW-1185">Reference proteome</keyword>
<accession>A0AA40EN77</accession>
<proteinExistence type="predicted"/>
<protein>
    <submittedName>
        <fullName evidence="2">Uncharacterized protein</fullName>
    </submittedName>
</protein>
<feature type="compositionally biased region" description="Polar residues" evidence="1">
    <location>
        <begin position="24"/>
        <end position="33"/>
    </location>
</feature>
<evidence type="ECO:0000313" key="2">
    <source>
        <dbReference type="EMBL" id="KAK0742429.1"/>
    </source>
</evidence>
<dbReference type="AlphaFoldDB" id="A0AA40EN77"/>
<reference evidence="2" key="1">
    <citation type="submission" date="2023-06" db="EMBL/GenBank/DDBJ databases">
        <title>Genome-scale phylogeny and comparative genomics of the fungal order Sordariales.</title>
        <authorList>
            <consortium name="Lawrence Berkeley National Laboratory"/>
            <person name="Hensen N."/>
            <person name="Bonometti L."/>
            <person name="Westerberg I."/>
            <person name="Brannstrom I.O."/>
            <person name="Guillou S."/>
            <person name="Cros-Aarteil S."/>
            <person name="Calhoun S."/>
            <person name="Haridas S."/>
            <person name="Kuo A."/>
            <person name="Mondo S."/>
            <person name="Pangilinan J."/>
            <person name="Riley R."/>
            <person name="Labutti K."/>
            <person name="Andreopoulos B."/>
            <person name="Lipzen A."/>
            <person name="Chen C."/>
            <person name="Yanf M."/>
            <person name="Daum C."/>
            <person name="Ng V."/>
            <person name="Clum A."/>
            <person name="Steindorff A."/>
            <person name="Ohm R."/>
            <person name="Martin F."/>
            <person name="Silar P."/>
            <person name="Natvig D."/>
            <person name="Lalanne C."/>
            <person name="Gautier V."/>
            <person name="Ament-Velasquez S.L."/>
            <person name="Kruys A."/>
            <person name="Hutchinson M.I."/>
            <person name="Powell A.J."/>
            <person name="Barry K."/>
            <person name="Miller A.N."/>
            <person name="Grigoriev I.V."/>
            <person name="Debuchy R."/>
            <person name="Gladieux P."/>
            <person name="Thoren M.H."/>
            <person name="Johannesson H."/>
        </authorList>
    </citation>
    <scope>NUCLEOTIDE SEQUENCE</scope>
    <source>
        <strain evidence="2">CBS 540.89</strain>
    </source>
</reference>